<proteinExistence type="predicted"/>
<dbReference type="OMA" id="FAHAMQT"/>
<dbReference type="AlphaFoldDB" id="A0A067CUF4"/>
<feature type="compositionally biased region" description="Basic and acidic residues" evidence="1">
    <location>
        <begin position="66"/>
        <end position="76"/>
    </location>
</feature>
<keyword evidence="3" id="KW-1185">Reference proteome</keyword>
<dbReference type="OrthoDB" id="62305at2759"/>
<sequence>MAGRLMLSSISEEEASMLHDIISSPRSSTTDGSSMLPLTSSKLPAKVKPTRKRKRRKSLAQLNETPEQREQRLLKDRLRKQHSKERFQTEIDELEQTVGVLEQQLVMAHNRKRAVIHDAAWKSRAFDEKQRFAHAMQTRNTLFNEVVHLIEKAVLYKNMTWRQAEGEMIIDPKRDPWQMHTLASDPVQRAQHIRAIAQYQLQKLTPTLYSKFPRSATEDMINLVLDERGQDIAFMEVRKYAVFQADYRALANSIFNGLASTSGENRSVEFFGDDLVISSFPWGGVVRRLCLQRLIDGDRVFLMHRSILYDETLRHDVPEHVASWWVFERMPDTPSGLPMCTLRNYDQCSVATTPANSSKDYGLFMRRTVENEEWTNRYLAERFHCLMIK</sequence>
<reference evidence="2 3" key="1">
    <citation type="journal article" date="2013" name="PLoS Genet.">
        <title>Distinctive expansion of potential virulence genes in the genome of the oomycete fish pathogen Saprolegnia parasitica.</title>
        <authorList>
            <person name="Jiang R.H."/>
            <person name="de Bruijn I."/>
            <person name="Haas B.J."/>
            <person name="Belmonte R."/>
            <person name="Lobach L."/>
            <person name="Christie J."/>
            <person name="van den Ackerveken G."/>
            <person name="Bottin A."/>
            <person name="Bulone V."/>
            <person name="Diaz-Moreno S.M."/>
            <person name="Dumas B."/>
            <person name="Fan L."/>
            <person name="Gaulin E."/>
            <person name="Govers F."/>
            <person name="Grenville-Briggs L.J."/>
            <person name="Horner N.R."/>
            <person name="Levin J.Z."/>
            <person name="Mammella M."/>
            <person name="Meijer H.J."/>
            <person name="Morris P."/>
            <person name="Nusbaum C."/>
            <person name="Oome S."/>
            <person name="Phillips A.J."/>
            <person name="van Rooyen D."/>
            <person name="Rzeszutek E."/>
            <person name="Saraiva M."/>
            <person name="Secombes C.J."/>
            <person name="Seidl M.F."/>
            <person name="Snel B."/>
            <person name="Stassen J.H."/>
            <person name="Sykes S."/>
            <person name="Tripathy S."/>
            <person name="van den Berg H."/>
            <person name="Vega-Arreguin J.C."/>
            <person name="Wawra S."/>
            <person name="Young S.K."/>
            <person name="Zeng Q."/>
            <person name="Dieguez-Uribeondo J."/>
            <person name="Russ C."/>
            <person name="Tyler B.M."/>
            <person name="van West P."/>
        </authorList>
    </citation>
    <scope>NUCLEOTIDE SEQUENCE [LARGE SCALE GENOMIC DNA]</scope>
    <source>
        <strain evidence="2 3">CBS 223.65</strain>
    </source>
</reference>
<name>A0A067CUF4_SAPPC</name>
<evidence type="ECO:0000256" key="1">
    <source>
        <dbReference type="SAM" id="MobiDB-lite"/>
    </source>
</evidence>
<feature type="region of interest" description="Disordered" evidence="1">
    <location>
        <begin position="23"/>
        <end position="82"/>
    </location>
</feature>
<evidence type="ECO:0000313" key="3">
    <source>
        <dbReference type="Proteomes" id="UP000030745"/>
    </source>
</evidence>
<dbReference type="VEuPathDB" id="FungiDB:SPRG_05343"/>
<dbReference type="GeneID" id="24127741"/>
<organism evidence="2 3">
    <name type="scientific">Saprolegnia parasitica (strain CBS 223.65)</name>
    <dbReference type="NCBI Taxonomy" id="695850"/>
    <lineage>
        <taxon>Eukaryota</taxon>
        <taxon>Sar</taxon>
        <taxon>Stramenopiles</taxon>
        <taxon>Oomycota</taxon>
        <taxon>Saprolegniomycetes</taxon>
        <taxon>Saprolegniales</taxon>
        <taxon>Saprolegniaceae</taxon>
        <taxon>Saprolegnia</taxon>
    </lineage>
</organism>
<protein>
    <recommendedName>
        <fullName evidence="4">START domain-containing protein</fullName>
    </recommendedName>
</protein>
<feature type="compositionally biased region" description="Low complexity" evidence="1">
    <location>
        <begin position="23"/>
        <end position="34"/>
    </location>
</feature>
<dbReference type="KEGG" id="spar:SPRG_05343"/>
<evidence type="ECO:0008006" key="4">
    <source>
        <dbReference type="Google" id="ProtNLM"/>
    </source>
</evidence>
<dbReference type="EMBL" id="KK583203">
    <property type="protein sequence ID" value="KDO30151.1"/>
    <property type="molecule type" value="Genomic_DNA"/>
</dbReference>
<evidence type="ECO:0000313" key="2">
    <source>
        <dbReference type="EMBL" id="KDO30151.1"/>
    </source>
</evidence>
<dbReference type="RefSeq" id="XP_012199329.1">
    <property type="nucleotide sequence ID" value="XM_012343939.1"/>
</dbReference>
<dbReference type="Proteomes" id="UP000030745">
    <property type="component" value="Unassembled WGS sequence"/>
</dbReference>
<accession>A0A067CUF4</accession>
<gene>
    <name evidence="2" type="ORF">SPRG_05343</name>
</gene>
<feature type="compositionally biased region" description="Basic residues" evidence="1">
    <location>
        <begin position="48"/>
        <end position="58"/>
    </location>
</feature>